<feature type="compositionally biased region" description="Low complexity" evidence="2">
    <location>
        <begin position="105"/>
        <end position="116"/>
    </location>
</feature>
<dbReference type="GO" id="GO:0008270">
    <property type="term" value="F:zinc ion binding"/>
    <property type="evidence" value="ECO:0007669"/>
    <property type="project" value="UniProtKB-KW"/>
</dbReference>
<dbReference type="PANTHER" id="PTHR10887">
    <property type="entry name" value="DNA2/NAM7 HELICASE FAMILY"/>
    <property type="match status" value="1"/>
</dbReference>
<dbReference type="PROSITE" id="PS00028">
    <property type="entry name" value="ZINC_FINGER_C2H2_1"/>
    <property type="match status" value="1"/>
</dbReference>
<dbReference type="InterPro" id="IPR047187">
    <property type="entry name" value="SF1_C_Upf1"/>
</dbReference>
<feature type="compositionally biased region" description="Low complexity" evidence="2">
    <location>
        <begin position="2401"/>
        <end position="2422"/>
    </location>
</feature>
<dbReference type="InterPro" id="IPR041677">
    <property type="entry name" value="DNA2/NAM7_AAA_11"/>
</dbReference>
<feature type="compositionally biased region" description="Low complexity" evidence="2">
    <location>
        <begin position="1840"/>
        <end position="1851"/>
    </location>
</feature>
<dbReference type="FunFam" id="3.40.50.300:FF:000419">
    <property type="entry name" value="Probable helicase with zinc finger domain"/>
    <property type="match status" value="1"/>
</dbReference>
<accession>A0A3Q0ILI8</accession>
<dbReference type="Gene3D" id="3.40.50.300">
    <property type="entry name" value="P-loop containing nucleotide triphosphate hydrolases"/>
    <property type="match status" value="2"/>
</dbReference>
<dbReference type="PaxDb" id="121845-A0A3Q0ILI8"/>
<keyword evidence="5" id="KW-1185">Reference proteome</keyword>
<feature type="region of interest" description="Disordered" evidence="2">
    <location>
        <begin position="1283"/>
        <end position="1391"/>
    </location>
</feature>
<dbReference type="KEGG" id="dci:103506208"/>
<dbReference type="SUPFAM" id="SSF52540">
    <property type="entry name" value="P-loop containing nucleoside triphosphate hydrolases"/>
    <property type="match status" value="1"/>
</dbReference>
<dbReference type="CDD" id="cd18808">
    <property type="entry name" value="SF1_C_Upf1"/>
    <property type="match status" value="1"/>
</dbReference>
<organism evidence="5 6">
    <name type="scientific">Diaphorina citri</name>
    <name type="common">Asian citrus psyllid</name>
    <dbReference type="NCBI Taxonomy" id="121845"/>
    <lineage>
        <taxon>Eukaryota</taxon>
        <taxon>Metazoa</taxon>
        <taxon>Ecdysozoa</taxon>
        <taxon>Arthropoda</taxon>
        <taxon>Hexapoda</taxon>
        <taxon>Insecta</taxon>
        <taxon>Pterygota</taxon>
        <taxon>Neoptera</taxon>
        <taxon>Paraneoptera</taxon>
        <taxon>Hemiptera</taxon>
        <taxon>Sternorrhyncha</taxon>
        <taxon>Psylloidea</taxon>
        <taxon>Psyllidae</taxon>
        <taxon>Diaphorininae</taxon>
        <taxon>Diaphorina</taxon>
    </lineage>
</organism>
<evidence type="ECO:0000256" key="2">
    <source>
        <dbReference type="SAM" id="MobiDB-lite"/>
    </source>
</evidence>
<evidence type="ECO:0000256" key="3">
    <source>
        <dbReference type="SAM" id="SignalP"/>
    </source>
</evidence>
<dbReference type="GO" id="GO:0004386">
    <property type="term" value="F:helicase activity"/>
    <property type="evidence" value="ECO:0007669"/>
    <property type="project" value="InterPro"/>
</dbReference>
<feature type="region of interest" description="Disordered" evidence="2">
    <location>
        <begin position="2443"/>
        <end position="2486"/>
    </location>
</feature>
<dbReference type="Pfam" id="PF13087">
    <property type="entry name" value="AAA_12"/>
    <property type="match status" value="1"/>
</dbReference>
<feature type="compositionally biased region" description="Polar residues" evidence="2">
    <location>
        <begin position="1859"/>
        <end position="1877"/>
    </location>
</feature>
<feature type="region of interest" description="Disordered" evidence="2">
    <location>
        <begin position="1983"/>
        <end position="2019"/>
    </location>
</feature>
<dbReference type="CTD" id="9931"/>
<keyword evidence="1" id="KW-0863">Zinc-finger</keyword>
<proteinExistence type="predicted"/>
<feature type="compositionally biased region" description="Low complexity" evidence="2">
    <location>
        <begin position="2300"/>
        <end position="2311"/>
    </location>
</feature>
<dbReference type="GO" id="GO:0005829">
    <property type="term" value="C:cytosol"/>
    <property type="evidence" value="ECO:0007669"/>
    <property type="project" value="TreeGrafter"/>
</dbReference>
<keyword evidence="1" id="KW-0862">Zinc</keyword>
<dbReference type="RefSeq" id="XP_026677124.1">
    <property type="nucleotide sequence ID" value="XM_026821323.1"/>
</dbReference>
<feature type="compositionally biased region" description="Pro residues" evidence="2">
    <location>
        <begin position="1304"/>
        <end position="1313"/>
    </location>
</feature>
<feature type="compositionally biased region" description="Polar residues" evidence="2">
    <location>
        <begin position="2319"/>
        <end position="2337"/>
    </location>
</feature>
<feature type="compositionally biased region" description="Polar residues" evidence="2">
    <location>
        <begin position="2346"/>
        <end position="2371"/>
    </location>
</feature>
<feature type="region of interest" description="Disordered" evidence="2">
    <location>
        <begin position="101"/>
        <end position="196"/>
    </location>
</feature>
<dbReference type="InterPro" id="IPR045055">
    <property type="entry name" value="DNA2/NAM7-like"/>
</dbReference>
<dbReference type="InterPro" id="IPR049569">
    <property type="entry name" value="HELZ_DEAD-box_1"/>
</dbReference>
<gene>
    <name evidence="6" type="primary">LOC103506208</name>
</gene>
<dbReference type="PANTHER" id="PTHR10887:SF365">
    <property type="entry name" value="HELICASE WITH ZINC FINGER DOMAIN-RELATED"/>
    <property type="match status" value="1"/>
</dbReference>
<feature type="compositionally biased region" description="Low complexity" evidence="2">
    <location>
        <begin position="1941"/>
        <end position="1962"/>
    </location>
</feature>
<keyword evidence="1" id="KW-0479">Metal-binding</keyword>
<name>A0A3Q0ILI8_DIACI</name>
<sequence>MNYFTKSKLLYVSFIILGVNAEALKMLERVQMVVRMVNGNGGQMAPPQQQQGPKFTHMSMNKNSLSHLDGSESAWAHEMPNSHLPSSKQLDNLLDLNSGYGGGNYLNQQQQQQGSLPGAMSNGLAFNNGYPTPSDPGNNPMTLSSTPSSSSVSTSLSSSEDTSSLSRKSSMNNGTTTTIETGTSSNNPAGDKSMGERSISGGATSYNCVYCSLSFSDKIALRSHCGSESHQMVIMSDEGRDWKWRPPPRGFTADNYSLCEWFEEGGESACRYGAQCVEAHGTEELAEWRQRFEYRRMKLQRASEKELYGKSYTEQLLDRWVQSSCPDKVLREDIEDVEVTCDHPMVTSVSSKVSDKSWTFTVRTNRTIKAVALLQDAHRNHFKFEALSTQDLTHAAAITHELGDNDQEWLSALPPPPLDAETRFEHVIRVSFSTEIYGTFRQSLVVDLGSDPVLVKHLCVDVIPIDHVEKIKEIKKELVLSNAERWEPESVSIVKFTSTAVNVDSESGSKICALYPPPRAHTFSLTQSTIEERRLTRYNYKPRMHELLYVEEMARYEQVARYNLRAKLKLVDCYLLSPSGVAGSTAKYAQSGELFAVMNLGKDISEDTSAGRLILNNCAYVFFSDIDESSNVDPEGKRMVHEVYIEDKGKNVIYLRVSSTTVTSLKLKKNTDVTMDVQFQLNRVPYCEWHQAIDSVADFRIIFPDTYVEPHIPVNSTLSSALASQLNSKQKEAVAAITAPSDMPLPPVLIIGPFGTGKTYTLANAIKEVLKQDNTRILVCTHSNSAADLYIKDYLHPYVQDGHDEAKPLRIYYHKRWVATVNSVVQQYCVIQMNNGIREFKMPSLEEIEAHRVVVVTLSISLHLATVGLKKGHFTHILLDEAAQAMECEAIMPLALANDNTRIVLAGDHMQLSPEMFSQFAKERQLHISLLERLYDHYPSSYPCKILLRENYRAHEAIIEFTSELFYEQQLISSGNQPRHDKFHPLTFFTTRGEDVQDHNSTAFYNNSEVYEVVERVSELKKKWPSAWGKLDEHAIGIMTPYADQVVRIRSELRKRRMGGISVERVLNVQGKQFRAIFLSTVRTRRTCSPSAGNEDLDYGFLSNSKLLNTAITRAQSLVAVVGDPVALCSIGRCRKVWERFIEICNNNNSLFGITWKSLRAQLDGVELKKTYVLNPLAPEFVPSGIKCLDNVWTMRKKDNTRMQAAEMKFLRSMVWERFIEICNNNNSLFGITWKSLRAQLDGVELKKTYVLNPLAPEFVPRSFQAESYIRLPVRGFFEAPAANTFPPGGPQTPSAPQVFPLPLYYPQPPQQPQPSNSFLHMRPPPPLFTSGREQWLPSNQWNASSPGGMNKVKPGGSSKESSIASPLGSTDDFQRHLTTGSGLPPNRITSQLGLTQGRSVSPSAIDFTNPNTFLRPPPNMLNNLHLLDPHSGGGLQGIPARRLIPSSHLDKELQFLQNVHFPSPPLNSIDPTPTPPSSHAKDMQHLLPHNISLSELINSPNKQYEWFLHLVDTAGIETANKFFEFITSSSSSLSNSSSSSNSIVTPVSPVSLLHKSYLPSHQTQQQLQQQLVTTQQQLSNLELLHKQQRLVATSNSPQSSTSSDFANMSLLMNGATDMNVLESLLNGGTPTQQRPHTWYAQGAPTPSQLLQQSLIQPGRLMNNENLLMKNNSLNNLTSTRLDDLKNYSIRDIEAVLLLDQQQGNRNEPHAPPIHENSWEQNSLGLPYSIYKIPRNNLLEETNTSTGGGMVLNKPEQQLINSEMQQNMLRNNPSETMSLQQHQQMQLLQQKYKQAMELQQQQSDEQKQQQLHVMNNDMQRLQQQNQHQIQQHNLQQLHQQQQLQQQQLHQQQQREEYIRQNSSSNGYGLQHSLSSPNMIGAPQPLTFPNNGGYVNSQGGNPLQHSTSVSNFPPQQQQHHPQHMSQAPSVNSKLMNGHMEHPSVQQQLTQQQLSQQQQQQKQMVPPPQQQPQKPLTYASVLRQQQVEPQRKPELSQQQQHGKMKQGPGSGQNPLGGASTGGDPFAVFRDLGTKQTGLYQYFSSLDEICWRRWLICSNSPQSSTSSDFANMSLLMNGATDMNVLESLLNGGTPTQQRPHTWYAQGAPTPSQLLQQSLIQPGRLMNNENLLMKNNSLNNLTSTRLDDLKNYSIRDIEAVLLLDQQQGNRNEPHAPPIHENSWEQNSLGLPYSIYKIPRNNLLEETNTSTGGGMVLNKPEQQLINSEMQQNMLRNNPSETMSLQQHQQMQLLQQKYKQAMELQQQQSDEQKQQQLHVMNNDMQRLQQQNQHQIQQHNLQQLHQQQQLQQQQLHQQQQREEYIRQNSSSNGYGLQHSLSSPNMIGAPQPLTFPNNGGYVNSQGGNPLQHSTSVSNFPPQQQQHHPQHMSQAPSVNSKLMNGHMEHPSVQQQLTQQQLSQQQQQQKQMVPPPQQQPQKPLTYASVLRQQQVEPQRKPELSQQQQHGKMKQGPGSGQNPLGGASAGGDPFAVFRDLGTKQTGLYQYFS</sequence>
<dbReference type="InterPro" id="IPR013087">
    <property type="entry name" value="Znf_C2H2_type"/>
</dbReference>
<dbReference type="InterPro" id="IPR027417">
    <property type="entry name" value="P-loop_NTPase"/>
</dbReference>
<dbReference type="GeneID" id="103506208"/>
<dbReference type="GO" id="GO:0035194">
    <property type="term" value="P:regulatory ncRNA-mediated post-transcriptional gene silencing"/>
    <property type="evidence" value="ECO:0007669"/>
    <property type="project" value="TreeGrafter"/>
</dbReference>
<feature type="compositionally biased region" description="Polar residues" evidence="2">
    <location>
        <begin position="129"/>
        <end position="141"/>
    </location>
</feature>
<feature type="compositionally biased region" description="Low complexity" evidence="2">
    <location>
        <begin position="142"/>
        <end position="187"/>
    </location>
</feature>
<feature type="compositionally biased region" description="Polar residues" evidence="2">
    <location>
        <begin position="2383"/>
        <end position="2393"/>
    </location>
</feature>
<dbReference type="InterPro" id="IPR041679">
    <property type="entry name" value="DNA2/NAM7-like_C"/>
</dbReference>
<feature type="compositionally biased region" description="Polar residues" evidence="2">
    <location>
        <begin position="1377"/>
        <end position="1391"/>
    </location>
</feature>
<feature type="region of interest" description="Disordered" evidence="2">
    <location>
        <begin position="2300"/>
        <end position="2431"/>
    </location>
</feature>
<feature type="compositionally biased region" description="Polar residues" evidence="2">
    <location>
        <begin position="1337"/>
        <end position="1348"/>
    </location>
</feature>
<evidence type="ECO:0000313" key="5">
    <source>
        <dbReference type="Proteomes" id="UP000079169"/>
    </source>
</evidence>
<dbReference type="STRING" id="121845.A0A3Q0ILI8"/>
<feature type="region of interest" description="Disordered" evidence="2">
    <location>
        <begin position="1840"/>
        <end position="1971"/>
    </location>
</feature>
<dbReference type="Pfam" id="PF07145">
    <property type="entry name" value="PAM2"/>
    <property type="match status" value="2"/>
</dbReference>
<dbReference type="PROSITE" id="PS50103">
    <property type="entry name" value="ZF_C3H1"/>
    <property type="match status" value="1"/>
</dbReference>
<evidence type="ECO:0000259" key="4">
    <source>
        <dbReference type="PROSITE" id="PS50103"/>
    </source>
</evidence>
<feature type="compositionally biased region" description="Polar residues" evidence="2">
    <location>
        <begin position="1359"/>
        <end position="1369"/>
    </location>
</feature>
<dbReference type="InterPro" id="IPR009818">
    <property type="entry name" value="PAM2_motif"/>
</dbReference>
<dbReference type="Proteomes" id="UP000079169">
    <property type="component" value="Unplaced"/>
</dbReference>
<reference evidence="6" key="1">
    <citation type="submission" date="2025-08" db="UniProtKB">
        <authorList>
            <consortium name="RefSeq"/>
        </authorList>
    </citation>
    <scope>IDENTIFICATION</scope>
</reference>
<evidence type="ECO:0000256" key="1">
    <source>
        <dbReference type="PROSITE-ProRule" id="PRU00723"/>
    </source>
</evidence>
<dbReference type="GO" id="GO:0043186">
    <property type="term" value="C:P granule"/>
    <property type="evidence" value="ECO:0007669"/>
    <property type="project" value="TreeGrafter"/>
</dbReference>
<dbReference type="CDD" id="cd18077">
    <property type="entry name" value="DEXXQc_HELZ"/>
    <property type="match status" value="1"/>
</dbReference>
<feature type="compositionally biased region" description="Polar residues" evidence="2">
    <location>
        <begin position="1886"/>
        <end position="1911"/>
    </location>
</feature>
<feature type="domain" description="C3H1-type" evidence="4">
    <location>
        <begin position="253"/>
        <end position="283"/>
    </location>
</feature>
<protein>
    <submittedName>
        <fullName evidence="6">Uncharacterized protein LOC103506208</fullName>
    </submittedName>
</protein>
<evidence type="ECO:0000313" key="6">
    <source>
        <dbReference type="RefSeq" id="XP_026677124.1"/>
    </source>
</evidence>
<dbReference type="Pfam" id="PF13086">
    <property type="entry name" value="AAA_11"/>
    <property type="match status" value="2"/>
</dbReference>
<feature type="signal peptide" evidence="3">
    <location>
        <begin position="1"/>
        <end position="21"/>
    </location>
</feature>
<feature type="zinc finger region" description="C3H1-type" evidence="1">
    <location>
        <begin position="253"/>
        <end position="283"/>
    </location>
</feature>
<dbReference type="InterPro" id="IPR000571">
    <property type="entry name" value="Znf_CCCH"/>
</dbReference>
<feature type="compositionally biased region" description="Polar residues" evidence="2">
    <location>
        <begin position="1923"/>
        <end position="1933"/>
    </location>
</feature>
<feature type="chain" id="PRO_5018243646" evidence="3">
    <location>
        <begin position="22"/>
        <end position="2501"/>
    </location>
</feature>
<keyword evidence="3" id="KW-0732">Signal</keyword>